<dbReference type="Pfam" id="PF21889">
    <property type="entry name" value="TPR1-like_2nd"/>
    <property type="match status" value="1"/>
</dbReference>
<reference evidence="3 4" key="1">
    <citation type="submission" date="2024-12" db="EMBL/GenBank/DDBJ databases">
        <title>The unique morphological basis and parallel evolutionary history of personate flowers in Penstemon.</title>
        <authorList>
            <person name="Depatie T.H."/>
            <person name="Wessinger C.A."/>
        </authorList>
    </citation>
    <scope>NUCLEOTIDE SEQUENCE [LARGE SCALE GENOMIC DNA]</scope>
    <source>
        <strain evidence="3">WTNN_2</strain>
        <tissue evidence="3">Leaf</tissue>
    </source>
</reference>
<dbReference type="Proteomes" id="UP001634393">
    <property type="component" value="Unassembled WGS sequence"/>
</dbReference>
<dbReference type="PANTHER" id="PTHR44083:SF35">
    <property type="entry name" value="TOPLESS-RELATED PROTEIN 4-LIKE ISOFORM X1"/>
    <property type="match status" value="1"/>
</dbReference>
<dbReference type="InterPro" id="IPR027728">
    <property type="entry name" value="Topless_fam"/>
</dbReference>
<proteinExistence type="predicted"/>
<dbReference type="InterPro" id="IPR001680">
    <property type="entry name" value="WD40_rpt"/>
</dbReference>
<sequence>MTCRENEKLSKYVDAQSARVVMFTEVKRLLEINPLVQEKLTYPHNLKNARLKNLINQSLNWQHHLCKNPDPNPQIKTLFVDHLCAQSQVPGARAPSSVPNPLMGAIPRSAGFPHLSPAPGPWMTNTPQVPHPSTFVFPIGLNSQSMSAPPPKRPRTPSTINMARDQTVHYEHGANSVPVNVPHVGSSSQTHGQNPHQCDDLPMTVMMNLNQGAMVKSLDFHPTKQTLLLVGTSSGGIMIWELGNKNKIFSRSFNVWDLQNCSTALQTSLQNNNSASVNRVAWSPEGVSYSKNIVQMYSYHGVNDIRKHLEFLFSTAIDGKIKAWLYANQGSRVDYDAPGHSATTIAYNNDGTRFFSFGTNKEGVPYLVEWNETEGTIKHMYNGLLKRPPGIVQFDTTKNILAVGDNCMVKFWDMDNVNLLATTYADGGLSPYPCICFNKEGVLLAVATNENGVKILANKDGVRLLKLIENRPFDACRVSSATQIKSTSSRGHSVNIGSRSNVAQVAREPPMVPMNRENRDFSSVKSRTIEEYSQCRSLRLTYSSSLTPIKVPRLTYTNSGFGILALASNGVHKLWKWPQNNVNPTGKANANNEPVLWEPNGLAMANDINNVNLENAIPCFALSKHDSYVMSTSGGKVSLFNMMTFKTLTTFAHPPPTATSLAFHPQDYNTIAIGMDDCSIQIYNVRLCLWSTDIWEQKTSKYTQMPPDRAISPAIDTCIQFHRDEKHLLVVHETHIAIYEAPNLTCTKQWIPLERSGRITYATYSCDGQSIYVSFEDGSVAVLTAFTLRLRCRINPSAYLPANPSLRVYPLVIAVHPTEPNQFALGLTDGGICVLEPLESEGKWGTLTLPENRVDLAL</sequence>
<dbReference type="SMART" id="SM00320">
    <property type="entry name" value="WD40"/>
    <property type="match status" value="5"/>
</dbReference>
<dbReference type="InterPro" id="IPR054080">
    <property type="entry name" value="TPR1-like_2nd"/>
</dbReference>
<keyword evidence="4" id="KW-1185">Reference proteome</keyword>
<dbReference type="PANTHER" id="PTHR44083">
    <property type="entry name" value="TOPLESS-RELATED PROTEIN 1-RELATED"/>
    <property type="match status" value="1"/>
</dbReference>
<feature type="domain" description="TOPLESS zinc finger" evidence="1">
    <location>
        <begin position="45"/>
        <end position="84"/>
    </location>
</feature>
<evidence type="ECO:0000313" key="3">
    <source>
        <dbReference type="EMBL" id="KAL3825094.1"/>
    </source>
</evidence>
<comment type="caution">
    <text evidence="3">The sequence shown here is derived from an EMBL/GenBank/DDBJ whole genome shotgun (WGS) entry which is preliminary data.</text>
</comment>
<name>A0ABD3SKK0_9LAMI</name>
<protein>
    <submittedName>
        <fullName evidence="3">Uncharacterized protein</fullName>
    </submittedName>
</protein>
<evidence type="ECO:0000259" key="2">
    <source>
        <dbReference type="Pfam" id="PF21889"/>
    </source>
</evidence>
<organism evidence="3 4">
    <name type="scientific">Penstemon smallii</name>
    <dbReference type="NCBI Taxonomy" id="265156"/>
    <lineage>
        <taxon>Eukaryota</taxon>
        <taxon>Viridiplantae</taxon>
        <taxon>Streptophyta</taxon>
        <taxon>Embryophyta</taxon>
        <taxon>Tracheophyta</taxon>
        <taxon>Spermatophyta</taxon>
        <taxon>Magnoliopsida</taxon>
        <taxon>eudicotyledons</taxon>
        <taxon>Gunneridae</taxon>
        <taxon>Pentapetalae</taxon>
        <taxon>asterids</taxon>
        <taxon>lamiids</taxon>
        <taxon>Lamiales</taxon>
        <taxon>Plantaginaceae</taxon>
        <taxon>Cheloneae</taxon>
        <taxon>Penstemon</taxon>
    </lineage>
</organism>
<dbReference type="Gene3D" id="2.130.10.10">
    <property type="entry name" value="YVTN repeat-like/Quinoprotein amine dehydrogenase"/>
    <property type="match status" value="3"/>
</dbReference>
<dbReference type="InterPro" id="IPR015943">
    <property type="entry name" value="WD40/YVTN_repeat-like_dom_sf"/>
</dbReference>
<dbReference type="SUPFAM" id="SSF50978">
    <property type="entry name" value="WD40 repeat-like"/>
    <property type="match status" value="1"/>
</dbReference>
<dbReference type="EMBL" id="JBJXBP010000006">
    <property type="protein sequence ID" value="KAL3825094.1"/>
    <property type="molecule type" value="Genomic_DNA"/>
</dbReference>
<dbReference type="InterPro" id="IPR048419">
    <property type="entry name" value="Topless_Znf"/>
</dbReference>
<dbReference type="InterPro" id="IPR036322">
    <property type="entry name" value="WD40_repeat_dom_sf"/>
</dbReference>
<accession>A0ABD3SKK0</accession>
<evidence type="ECO:0000313" key="4">
    <source>
        <dbReference type="Proteomes" id="UP001634393"/>
    </source>
</evidence>
<dbReference type="AlphaFoldDB" id="A0ABD3SKK0"/>
<gene>
    <name evidence="3" type="ORF">ACJIZ3_021123</name>
</gene>
<feature type="domain" description="TPR1-like CTLH-containing" evidence="2">
    <location>
        <begin position="3"/>
        <end position="40"/>
    </location>
</feature>
<evidence type="ECO:0000259" key="1">
    <source>
        <dbReference type="Pfam" id="PF21359"/>
    </source>
</evidence>
<dbReference type="Pfam" id="PF21359">
    <property type="entry name" value="zf_topless"/>
    <property type="match status" value="1"/>
</dbReference>